<keyword evidence="2 4" id="KW-0808">Transferase</keyword>
<dbReference type="InterPro" id="IPR020803">
    <property type="entry name" value="MeTfrase_dom"/>
</dbReference>
<dbReference type="AlphaFoldDB" id="A0A5C6S0T8"/>
<sequence length="279" mass="30765">MPTLNEKIQHFYDRSTPLWLDTWGEHMHHGYYPPGKPPGHHQEAQVALVDALLQWGEARPASSILDAGCGVGGSARLLAHKLGAERVLACTLSPVQAEKGKAYNAAAGLENVVEIRAQDMMTLQPEDGPFDLIWSLESAEHIGDKAALFQLFHSLLRPGGQLIMATWCHRERPPELDRKDEHILSRISKLYHLPPLPALSELTKGAERAGFSQVGSADWSDQVAPFWKAVIRSALTGRSFAGLLKAGLPTIQGALAMRYMTQGYRRSLIRFGLIKGIRP</sequence>
<dbReference type="PANTHER" id="PTHR44068">
    <property type="entry name" value="ZGC:194242"/>
    <property type="match status" value="1"/>
</dbReference>
<evidence type="ECO:0000256" key="2">
    <source>
        <dbReference type="ARBA" id="ARBA00022679"/>
    </source>
</evidence>
<protein>
    <submittedName>
        <fullName evidence="6">Methyltransferase domain-containing protein</fullName>
    </submittedName>
</protein>
<dbReference type="InterPro" id="IPR025774">
    <property type="entry name" value="PiNMT-like"/>
</dbReference>
<feature type="domain" description="Polyketide synthase-like methyltransferase" evidence="5">
    <location>
        <begin position="34"/>
        <end position="278"/>
    </location>
</feature>
<dbReference type="InterPro" id="IPR029063">
    <property type="entry name" value="SAM-dependent_MTases_sf"/>
</dbReference>
<comment type="similarity">
    <text evidence="4">Belongs to the class I-like SAM-binding methyltransferase superfamily. gTMT family.</text>
</comment>
<dbReference type="PROSITE" id="PS51581">
    <property type="entry name" value="SAM_GTMT"/>
    <property type="match status" value="1"/>
</dbReference>
<gene>
    <name evidence="6" type="ORF">FRY97_03815</name>
</gene>
<organism evidence="6 7">
    <name type="scientific">Phaeodactylibacter luteus</name>
    <dbReference type="NCBI Taxonomy" id="1564516"/>
    <lineage>
        <taxon>Bacteria</taxon>
        <taxon>Pseudomonadati</taxon>
        <taxon>Bacteroidota</taxon>
        <taxon>Saprospiria</taxon>
        <taxon>Saprospirales</taxon>
        <taxon>Haliscomenobacteraceae</taxon>
        <taxon>Phaeodactylibacter</taxon>
    </lineage>
</organism>
<dbReference type="Pfam" id="PF13649">
    <property type="entry name" value="Methyltransf_25"/>
    <property type="match status" value="1"/>
</dbReference>
<evidence type="ECO:0000256" key="4">
    <source>
        <dbReference type="PROSITE-ProRule" id="PRU00914"/>
    </source>
</evidence>
<dbReference type="GO" id="GO:0008168">
    <property type="term" value="F:methyltransferase activity"/>
    <property type="evidence" value="ECO:0007669"/>
    <property type="project" value="UniProtKB-KW"/>
</dbReference>
<dbReference type="SMART" id="SM00828">
    <property type="entry name" value="PKS_MT"/>
    <property type="match status" value="1"/>
</dbReference>
<dbReference type="Gene3D" id="3.40.50.150">
    <property type="entry name" value="Vaccinia Virus protein VP39"/>
    <property type="match status" value="1"/>
</dbReference>
<proteinExistence type="inferred from homology"/>
<comment type="caution">
    <text evidence="6">The sequence shown here is derived from an EMBL/GenBank/DDBJ whole genome shotgun (WGS) entry which is preliminary data.</text>
</comment>
<dbReference type="PANTHER" id="PTHR44068:SF11">
    <property type="entry name" value="GERANYL DIPHOSPHATE 2-C-METHYLTRANSFERASE"/>
    <property type="match status" value="1"/>
</dbReference>
<keyword evidence="1 4" id="KW-0489">Methyltransferase</keyword>
<accession>A0A5C6S0T8</accession>
<keyword evidence="3 4" id="KW-0949">S-adenosyl-L-methionine</keyword>
<evidence type="ECO:0000313" key="6">
    <source>
        <dbReference type="EMBL" id="TXB67983.1"/>
    </source>
</evidence>
<feature type="region of interest" description="SAM motif I" evidence="4">
    <location>
        <begin position="64"/>
        <end position="73"/>
    </location>
</feature>
<dbReference type="InterPro" id="IPR041698">
    <property type="entry name" value="Methyltransf_25"/>
</dbReference>
<dbReference type="GO" id="GO:0032259">
    <property type="term" value="P:methylation"/>
    <property type="evidence" value="ECO:0007669"/>
    <property type="project" value="UniProtKB-UniRule"/>
</dbReference>
<dbReference type="SUPFAM" id="SSF53335">
    <property type="entry name" value="S-adenosyl-L-methionine-dependent methyltransferases"/>
    <property type="match status" value="1"/>
</dbReference>
<keyword evidence="7" id="KW-1185">Reference proteome</keyword>
<dbReference type="OrthoDB" id="9770553at2"/>
<name>A0A5C6S0T8_9BACT</name>
<dbReference type="CDD" id="cd02440">
    <property type="entry name" value="AdoMet_MTases"/>
    <property type="match status" value="1"/>
</dbReference>
<dbReference type="InterPro" id="IPR050447">
    <property type="entry name" value="Erg6_SMT_methyltransf"/>
</dbReference>
<evidence type="ECO:0000259" key="5">
    <source>
        <dbReference type="SMART" id="SM00828"/>
    </source>
</evidence>
<feature type="region of interest" description="SAM motif II" evidence="4">
    <location>
        <begin position="128"/>
        <end position="136"/>
    </location>
</feature>
<reference evidence="6 7" key="1">
    <citation type="submission" date="2019-08" db="EMBL/GenBank/DDBJ databases">
        <title>Genome of Phaeodactylibacter luteus.</title>
        <authorList>
            <person name="Bowman J.P."/>
        </authorList>
    </citation>
    <scope>NUCLEOTIDE SEQUENCE [LARGE SCALE GENOMIC DNA]</scope>
    <source>
        <strain evidence="6 7">KCTC 42180</strain>
    </source>
</reference>
<dbReference type="EMBL" id="VOOR01000005">
    <property type="protein sequence ID" value="TXB67983.1"/>
    <property type="molecule type" value="Genomic_DNA"/>
</dbReference>
<evidence type="ECO:0000256" key="1">
    <source>
        <dbReference type="ARBA" id="ARBA00022603"/>
    </source>
</evidence>
<evidence type="ECO:0000256" key="3">
    <source>
        <dbReference type="ARBA" id="ARBA00022691"/>
    </source>
</evidence>
<dbReference type="RefSeq" id="WP_147166104.1">
    <property type="nucleotide sequence ID" value="NZ_VOOR01000005.1"/>
</dbReference>
<feature type="region of interest" description="SAM motif III" evidence="4">
    <location>
        <begin position="155"/>
        <end position="164"/>
    </location>
</feature>
<dbReference type="Proteomes" id="UP000321580">
    <property type="component" value="Unassembled WGS sequence"/>
</dbReference>
<evidence type="ECO:0000313" key="7">
    <source>
        <dbReference type="Proteomes" id="UP000321580"/>
    </source>
</evidence>